<dbReference type="SMART" id="SM00184">
    <property type="entry name" value="RING"/>
    <property type="match status" value="1"/>
</dbReference>
<dbReference type="PROSITE" id="PS50089">
    <property type="entry name" value="ZF_RING_2"/>
    <property type="match status" value="1"/>
</dbReference>
<evidence type="ECO:0000313" key="12">
    <source>
        <dbReference type="Proteomes" id="UP001219355"/>
    </source>
</evidence>
<dbReference type="Gene3D" id="3.40.50.300">
    <property type="entry name" value="P-loop containing nucleotide triphosphate hydrolases"/>
    <property type="match status" value="1"/>
</dbReference>
<dbReference type="InterPro" id="IPR001650">
    <property type="entry name" value="Helicase_C-like"/>
</dbReference>
<dbReference type="GO" id="GO:0005634">
    <property type="term" value="C:nucleus"/>
    <property type="evidence" value="ECO:0007669"/>
    <property type="project" value="TreeGrafter"/>
</dbReference>
<keyword evidence="5" id="KW-0067">ATP-binding</keyword>
<dbReference type="CDD" id="cd18008">
    <property type="entry name" value="DEXDc_SHPRH-like"/>
    <property type="match status" value="1"/>
</dbReference>
<dbReference type="GO" id="GO:0008270">
    <property type="term" value="F:zinc ion binding"/>
    <property type="evidence" value="ECO:0007669"/>
    <property type="project" value="UniProtKB-KW"/>
</dbReference>
<keyword evidence="6" id="KW-0863">Zinc-finger</keyword>
<evidence type="ECO:0000256" key="6">
    <source>
        <dbReference type="PROSITE-ProRule" id="PRU00175"/>
    </source>
</evidence>
<feature type="domain" description="RING-type" evidence="8">
    <location>
        <begin position="657"/>
        <end position="708"/>
    </location>
</feature>
<keyword evidence="4" id="KW-0347">Helicase</keyword>
<dbReference type="GO" id="GO:0008094">
    <property type="term" value="F:ATP-dependent activity, acting on DNA"/>
    <property type="evidence" value="ECO:0007669"/>
    <property type="project" value="TreeGrafter"/>
</dbReference>
<dbReference type="InterPro" id="IPR027417">
    <property type="entry name" value="P-loop_NTPase"/>
</dbReference>
<dbReference type="SUPFAM" id="SSF57850">
    <property type="entry name" value="RING/U-box"/>
    <property type="match status" value="1"/>
</dbReference>
<feature type="region of interest" description="Disordered" evidence="7">
    <location>
        <begin position="764"/>
        <end position="797"/>
    </location>
</feature>
<dbReference type="GO" id="GO:0005737">
    <property type="term" value="C:cytoplasm"/>
    <property type="evidence" value="ECO:0007669"/>
    <property type="project" value="TreeGrafter"/>
</dbReference>
<dbReference type="Gene3D" id="3.40.50.10810">
    <property type="entry name" value="Tandem AAA-ATPase domain"/>
    <property type="match status" value="1"/>
</dbReference>
<name>A0AAF0ILB6_9EURO</name>
<dbReference type="InterPro" id="IPR049730">
    <property type="entry name" value="SNF2/RAD54-like_C"/>
</dbReference>
<dbReference type="Proteomes" id="UP001219355">
    <property type="component" value="Chromosome 5"/>
</dbReference>
<evidence type="ECO:0000256" key="1">
    <source>
        <dbReference type="ARBA" id="ARBA00007025"/>
    </source>
</evidence>
<evidence type="ECO:0000259" key="8">
    <source>
        <dbReference type="PROSITE" id="PS50089"/>
    </source>
</evidence>
<dbReference type="GO" id="GO:0004386">
    <property type="term" value="F:helicase activity"/>
    <property type="evidence" value="ECO:0007669"/>
    <property type="project" value="UniProtKB-KW"/>
</dbReference>
<dbReference type="GO" id="GO:0000724">
    <property type="term" value="P:double-strand break repair via homologous recombination"/>
    <property type="evidence" value="ECO:0007669"/>
    <property type="project" value="TreeGrafter"/>
</dbReference>
<evidence type="ECO:0000256" key="2">
    <source>
        <dbReference type="ARBA" id="ARBA00022741"/>
    </source>
</evidence>
<dbReference type="GO" id="GO:0005524">
    <property type="term" value="F:ATP binding"/>
    <property type="evidence" value="ECO:0007669"/>
    <property type="project" value="UniProtKB-KW"/>
</dbReference>
<organism evidence="11 12">
    <name type="scientific">Emydomyces testavorans</name>
    <dbReference type="NCBI Taxonomy" id="2070801"/>
    <lineage>
        <taxon>Eukaryota</taxon>
        <taxon>Fungi</taxon>
        <taxon>Dikarya</taxon>
        <taxon>Ascomycota</taxon>
        <taxon>Pezizomycotina</taxon>
        <taxon>Eurotiomycetes</taxon>
        <taxon>Eurotiomycetidae</taxon>
        <taxon>Onygenales</taxon>
        <taxon>Nannizziopsiaceae</taxon>
        <taxon>Emydomyces</taxon>
    </lineage>
</organism>
<keyword evidence="2" id="KW-0547">Nucleotide-binding</keyword>
<dbReference type="InterPro" id="IPR050628">
    <property type="entry name" value="SNF2_RAD54_helicase_TF"/>
</dbReference>
<dbReference type="PROSITE" id="PS51194">
    <property type="entry name" value="HELICASE_CTER"/>
    <property type="match status" value="1"/>
</dbReference>
<dbReference type="PANTHER" id="PTHR45626:SF16">
    <property type="entry name" value="ATP-DEPENDENT HELICASE ULS1"/>
    <property type="match status" value="1"/>
</dbReference>
<evidence type="ECO:0000256" key="5">
    <source>
        <dbReference type="ARBA" id="ARBA00022840"/>
    </source>
</evidence>
<dbReference type="CDD" id="cd18793">
    <property type="entry name" value="SF2_C_SNF"/>
    <property type="match status" value="1"/>
</dbReference>
<dbReference type="EMBL" id="CP120631">
    <property type="protein sequence ID" value="WEW61558.1"/>
    <property type="molecule type" value="Genomic_DNA"/>
</dbReference>
<feature type="domain" description="Helicase ATP-binding" evidence="9">
    <location>
        <begin position="307"/>
        <end position="498"/>
    </location>
</feature>
<dbReference type="SUPFAM" id="SSF52540">
    <property type="entry name" value="P-loop containing nucleoside triphosphate hydrolases"/>
    <property type="match status" value="2"/>
</dbReference>
<keyword evidence="3" id="KW-0378">Hydrolase</keyword>
<proteinExistence type="inferred from homology"/>
<evidence type="ECO:0000313" key="11">
    <source>
        <dbReference type="EMBL" id="WEW61558.1"/>
    </source>
</evidence>
<dbReference type="PANTHER" id="PTHR45626">
    <property type="entry name" value="TRANSCRIPTION TERMINATION FACTOR 2-RELATED"/>
    <property type="match status" value="1"/>
</dbReference>
<protein>
    <recommendedName>
        <fullName evidence="13">SWI/SNF family DNA-dependent ATPase Ris1</fullName>
    </recommendedName>
</protein>
<feature type="domain" description="Helicase C-terminal" evidence="10">
    <location>
        <begin position="822"/>
        <end position="988"/>
    </location>
</feature>
<dbReference type="FunFam" id="3.40.50.300:FF:002380">
    <property type="entry name" value="SWI/SNF family DNA-dependent ATPase, putative"/>
    <property type="match status" value="1"/>
</dbReference>
<dbReference type="Pfam" id="PF00176">
    <property type="entry name" value="SNF2-rel_dom"/>
    <property type="match status" value="1"/>
</dbReference>
<feature type="compositionally biased region" description="Basic residues" evidence="7">
    <location>
        <begin position="772"/>
        <end position="788"/>
    </location>
</feature>
<dbReference type="InterPro" id="IPR000330">
    <property type="entry name" value="SNF2_N"/>
</dbReference>
<dbReference type="SMART" id="SM00490">
    <property type="entry name" value="HELICc"/>
    <property type="match status" value="1"/>
</dbReference>
<evidence type="ECO:0008006" key="13">
    <source>
        <dbReference type="Google" id="ProtNLM"/>
    </source>
</evidence>
<keyword evidence="6" id="KW-0479">Metal-binding</keyword>
<dbReference type="InterPro" id="IPR013083">
    <property type="entry name" value="Znf_RING/FYVE/PHD"/>
</dbReference>
<dbReference type="InterPro" id="IPR038718">
    <property type="entry name" value="SNF2-like_sf"/>
</dbReference>
<reference evidence="11" key="1">
    <citation type="submission" date="2023-03" db="EMBL/GenBank/DDBJ databases">
        <title>Emydomyces testavorans Genome Sequence.</title>
        <authorList>
            <person name="Hoyer L."/>
        </authorList>
    </citation>
    <scope>NUCLEOTIDE SEQUENCE</scope>
    <source>
        <strain evidence="11">16-2883</strain>
    </source>
</reference>
<feature type="region of interest" description="Disordered" evidence="7">
    <location>
        <begin position="56"/>
        <end position="105"/>
    </location>
</feature>
<dbReference type="PROSITE" id="PS51192">
    <property type="entry name" value="HELICASE_ATP_BIND_1"/>
    <property type="match status" value="1"/>
</dbReference>
<dbReference type="Pfam" id="PF00271">
    <property type="entry name" value="Helicase_C"/>
    <property type="match status" value="1"/>
</dbReference>
<evidence type="ECO:0000256" key="7">
    <source>
        <dbReference type="SAM" id="MobiDB-lite"/>
    </source>
</evidence>
<evidence type="ECO:0000259" key="10">
    <source>
        <dbReference type="PROSITE" id="PS51194"/>
    </source>
</evidence>
<gene>
    <name evidence="11" type="ORF">PRK78_007049</name>
</gene>
<comment type="similarity">
    <text evidence="1">Belongs to the SNF2/RAD54 helicase family.</text>
</comment>
<dbReference type="InterPro" id="IPR014001">
    <property type="entry name" value="Helicase_ATP-bd"/>
</dbReference>
<dbReference type="InterPro" id="IPR001841">
    <property type="entry name" value="Znf_RING"/>
</dbReference>
<feature type="compositionally biased region" description="Polar residues" evidence="7">
    <location>
        <begin position="96"/>
        <end position="105"/>
    </location>
</feature>
<dbReference type="SMART" id="SM00487">
    <property type="entry name" value="DEXDc"/>
    <property type="match status" value="1"/>
</dbReference>
<dbReference type="Gene3D" id="3.30.40.10">
    <property type="entry name" value="Zinc/RING finger domain, C3HC4 (zinc finger)"/>
    <property type="match status" value="1"/>
</dbReference>
<evidence type="ECO:0000256" key="3">
    <source>
        <dbReference type="ARBA" id="ARBA00022801"/>
    </source>
</evidence>
<keyword evidence="12" id="KW-1185">Reference proteome</keyword>
<sequence>MESTESSGPDLLLELGLSEDEDELLAIQREALEAEMWLEKRKDQERRDEALARALQESLYEPVPPQRPSLSPSSMRAHQFDPANIPLSFPTPQPRSNPIQQPRNSVSRTVADICMDIVDLTGSEPYIPSLPLQFTGVGSRNATPSVPSSHEAIQHRQQQRFIPLNYSSDPYSQTYRRAPSSAIDVEEYGQYTQVPGDHMVYSASYQLNNSAHYQPPHTQPYKLTEMSQASSSPLAVLSNNILGGKGTSLYNFDDEASNPAEMTKELKNLLNTIRPDQDLNRNREGTPEAMKCPLMEHQKLGLTWMKSMEESSNKGGILADDMGLGKTIQALALIVSRPSTDSERKTTLIVAPVSLMHQWKREIEQKLKKGQHQLSVYILHGDKRTASFSKLRKYDVVLTSYGTLSSEFKRKEEFDQFAKTAPSLRDSHPLSMQLPVLGDRSKWYRVILDEAQCIKNRNTKAARACTTIRAAHRWCMSGTPMMNNVTELYSLLRFLRIGPYNKLETFNTTFTRPLKSSHDHLQQAAMKQLQALLKAILLRRTKSSKIDGKPILQLPPRTTEKVHAVFSEDEQKVYRCLETKTQFEFNRYLNAGTVGTHYSNVLVLLLRLRQACCHPHLIEFPGADSNVNASGVDLVANAKLLGTEVVRRLRSNEDSECPVCIDAMENAIILFPCGHNICVECFAKISDPSRGLAQGHDGTVEIKCPNCRTKIDPQKITDKVSFKKVHISGEIGDAFDAKSDGDDTDSEDDYSDADSLRDFIVDDNDSDLERPRTKKRKRSANGKGKSRKDHGLAELKKTSMKNAKAKRRYLRRLEKTWETSAKIEKALEILREIEGRGEGEKTIIFSQFTTLLDLLEVPIGREGWGYKRYDGSMSPIQRNEAVLEFTDNSDCTIMLVSLKAGNAGLNLVAASQVIIFDPFWNPYIEEQAIDRAHRIGQTRPVMVHRILVENTVEDRILALQEKKRALIENALDEKASRSLGRLGTRELAFLFVSWFWNLEH</sequence>
<dbReference type="GO" id="GO:0016787">
    <property type="term" value="F:hydrolase activity"/>
    <property type="evidence" value="ECO:0007669"/>
    <property type="project" value="UniProtKB-KW"/>
</dbReference>
<dbReference type="AlphaFoldDB" id="A0AAF0ILB6"/>
<dbReference type="Pfam" id="PF13923">
    <property type="entry name" value="zf-C3HC4_2"/>
    <property type="match status" value="1"/>
</dbReference>
<evidence type="ECO:0000259" key="9">
    <source>
        <dbReference type="PROSITE" id="PS51192"/>
    </source>
</evidence>
<evidence type="ECO:0000256" key="4">
    <source>
        <dbReference type="ARBA" id="ARBA00022806"/>
    </source>
</evidence>
<accession>A0AAF0ILB6</accession>
<keyword evidence="6" id="KW-0862">Zinc</keyword>